<dbReference type="InterPro" id="IPR005135">
    <property type="entry name" value="Endo/exonuclease/phosphatase"/>
</dbReference>
<feature type="chain" id="PRO_5037784988" evidence="1">
    <location>
        <begin position="34"/>
        <end position="265"/>
    </location>
</feature>
<name>A0A938Y5L2_9ACTN</name>
<accession>A0A938Y5L2</accession>
<feature type="signal peptide" evidence="1">
    <location>
        <begin position="1"/>
        <end position="33"/>
    </location>
</feature>
<dbReference type="GO" id="GO:0004519">
    <property type="term" value="F:endonuclease activity"/>
    <property type="evidence" value="ECO:0007669"/>
    <property type="project" value="UniProtKB-KW"/>
</dbReference>
<dbReference type="Proteomes" id="UP000663791">
    <property type="component" value="Unassembled WGS sequence"/>
</dbReference>
<evidence type="ECO:0000313" key="4">
    <source>
        <dbReference type="Proteomes" id="UP000663791"/>
    </source>
</evidence>
<dbReference type="AlphaFoldDB" id="A0A938Y5L2"/>
<proteinExistence type="predicted"/>
<dbReference type="InterPro" id="IPR036691">
    <property type="entry name" value="Endo/exonu/phosph_ase_sf"/>
</dbReference>
<feature type="domain" description="Endonuclease/exonuclease/phosphatase" evidence="2">
    <location>
        <begin position="55"/>
        <end position="226"/>
    </location>
</feature>
<evidence type="ECO:0000256" key="1">
    <source>
        <dbReference type="SAM" id="SignalP"/>
    </source>
</evidence>
<dbReference type="SUPFAM" id="SSF56219">
    <property type="entry name" value="DNase I-like"/>
    <property type="match status" value="1"/>
</dbReference>
<comment type="caution">
    <text evidence="3">The sequence shown here is derived from an EMBL/GenBank/DDBJ whole genome shotgun (WGS) entry which is preliminary data.</text>
</comment>
<keyword evidence="4" id="KW-1185">Reference proteome</keyword>
<keyword evidence="3" id="KW-0540">Nuclease</keyword>
<dbReference type="Gene3D" id="3.60.10.10">
    <property type="entry name" value="Endonuclease/exonuclease/phosphatase"/>
    <property type="match status" value="1"/>
</dbReference>
<organism evidence="3 4">
    <name type="scientific">Nocardioides faecalis</name>
    <dbReference type="NCBI Taxonomy" id="2803858"/>
    <lineage>
        <taxon>Bacteria</taxon>
        <taxon>Bacillati</taxon>
        <taxon>Actinomycetota</taxon>
        <taxon>Actinomycetes</taxon>
        <taxon>Propionibacteriales</taxon>
        <taxon>Nocardioidaceae</taxon>
        <taxon>Nocardioides</taxon>
    </lineage>
</organism>
<reference evidence="3" key="1">
    <citation type="submission" date="2021-01" db="EMBL/GenBank/DDBJ databases">
        <title>Novel species in genus Nocardioides.</title>
        <authorList>
            <person name="Zhang G."/>
        </authorList>
    </citation>
    <scope>NUCLEOTIDE SEQUENCE</scope>
    <source>
        <strain evidence="3">Zg-536</strain>
    </source>
</reference>
<gene>
    <name evidence="3" type="ORF">JK386_02070</name>
</gene>
<dbReference type="Pfam" id="PF03372">
    <property type="entry name" value="Exo_endo_phos"/>
    <property type="match status" value="1"/>
</dbReference>
<evidence type="ECO:0000259" key="2">
    <source>
        <dbReference type="Pfam" id="PF03372"/>
    </source>
</evidence>
<keyword evidence="3" id="KW-0255">Endonuclease</keyword>
<evidence type="ECO:0000313" key="3">
    <source>
        <dbReference type="EMBL" id="MBM9458678.1"/>
    </source>
</evidence>
<dbReference type="EMBL" id="JAERTX010000001">
    <property type="protein sequence ID" value="MBM9458678.1"/>
    <property type="molecule type" value="Genomic_DNA"/>
</dbReference>
<protein>
    <submittedName>
        <fullName evidence="3">Endonuclease/exonuclease/phosphatase family protein</fullName>
    </submittedName>
</protein>
<keyword evidence="1" id="KW-0732">Signal</keyword>
<keyword evidence="3" id="KW-0378">Hydrolase</keyword>
<sequence>MRHFPLSTTRVAGRLIAALLAVGALLGLGAAEAAAGDAGPAAAPPAPTFTFTHGTHNVLHGSARLTGFADVIGWQELDSRAAQQRLRVLMGYRSYIPMGGGGAVSISWKASRFELVAQGSVLTHKGRRGVSPNRYVNHVILQERVTGKRVAFVNTHFINGAWDAGRFPNQSWRQKKWRHHYRILKDQVAALQRLDGGRMPVFVGGDMNRRHRVRLGTDMPPGLRRGEISVDQLQHTTDRVQLLAHRVGATEGSDHAQQVATYRVL</sequence>
<dbReference type="RefSeq" id="WP_205289958.1">
    <property type="nucleotide sequence ID" value="NZ_CP074406.1"/>
</dbReference>